<dbReference type="Gene3D" id="3.40.50.300">
    <property type="entry name" value="P-loop containing nucleotide triphosphate hydrolases"/>
    <property type="match status" value="2"/>
</dbReference>
<gene>
    <name evidence="13" type="ORF">CSX00_08325</name>
    <name evidence="12" type="ORF">CSX01_05515</name>
</gene>
<evidence type="ECO:0000313" key="12">
    <source>
        <dbReference type="EMBL" id="PHU34799.1"/>
    </source>
</evidence>
<dbReference type="FunFam" id="3.40.50.300:FF:000127">
    <property type="entry name" value="Ribose import ATP-binding protein RbsA"/>
    <property type="match status" value="1"/>
</dbReference>
<dbReference type="Proteomes" id="UP000225889">
    <property type="component" value="Unassembled WGS sequence"/>
</dbReference>
<dbReference type="PANTHER" id="PTHR43790:SF3">
    <property type="entry name" value="D-ALLOSE IMPORT ATP-BINDING PROTEIN ALSA-RELATED"/>
    <property type="match status" value="1"/>
</dbReference>
<dbReference type="SUPFAM" id="SSF52540">
    <property type="entry name" value="P-loop containing nucleoside triphosphate hydrolases"/>
    <property type="match status" value="2"/>
</dbReference>
<evidence type="ECO:0000256" key="5">
    <source>
        <dbReference type="ARBA" id="ARBA00022597"/>
    </source>
</evidence>
<dbReference type="SMART" id="SM00382">
    <property type="entry name" value="AAA"/>
    <property type="match status" value="2"/>
</dbReference>
<keyword evidence="7" id="KW-0547">Nucleotide-binding</keyword>
<name>A0A2G3E9D1_9FIRM</name>
<evidence type="ECO:0000256" key="6">
    <source>
        <dbReference type="ARBA" id="ARBA00022737"/>
    </source>
</evidence>
<evidence type="ECO:0000256" key="8">
    <source>
        <dbReference type="ARBA" id="ARBA00022840"/>
    </source>
</evidence>
<evidence type="ECO:0000256" key="7">
    <source>
        <dbReference type="ARBA" id="ARBA00022741"/>
    </source>
</evidence>
<dbReference type="CDD" id="cd03216">
    <property type="entry name" value="ABC_Carb_Monos_I"/>
    <property type="match status" value="1"/>
</dbReference>
<evidence type="ECO:0000313" key="14">
    <source>
        <dbReference type="Proteomes" id="UP000224317"/>
    </source>
</evidence>
<dbReference type="PANTHER" id="PTHR43790">
    <property type="entry name" value="CARBOHYDRATE TRANSPORT ATP-BINDING PROTEIN MG119-RELATED"/>
    <property type="match status" value="1"/>
</dbReference>
<dbReference type="InterPro" id="IPR003593">
    <property type="entry name" value="AAA+_ATPase"/>
</dbReference>
<evidence type="ECO:0000256" key="3">
    <source>
        <dbReference type="ARBA" id="ARBA00022448"/>
    </source>
</evidence>
<reference evidence="13" key="1">
    <citation type="submission" date="2017-10" db="EMBL/GenBank/DDBJ databases">
        <title>Resolving the taxonomy of Roseburia spp., Eubacterium rectale and Agathobacter spp. through phylogenomic analysis.</title>
        <authorList>
            <person name="Sheridan P.O."/>
            <person name="Walker A.W."/>
            <person name="Duncan S.H."/>
            <person name="Scott K.P."/>
            <person name="Toole P.W.O."/>
            <person name="Luis P."/>
            <person name="Flint H.J."/>
        </authorList>
    </citation>
    <scope>NUCLEOTIDE SEQUENCE [LARGE SCALE GENOMIC DNA]</scope>
    <source>
        <strain evidence="13">JK10</strain>
        <strain evidence="12">JK626</strain>
    </source>
</reference>
<keyword evidence="4" id="KW-1003">Cell membrane</keyword>
<keyword evidence="5" id="KW-0762">Sugar transport</keyword>
<dbReference type="InterPro" id="IPR027417">
    <property type="entry name" value="P-loop_NTPase"/>
</dbReference>
<dbReference type="EMBL" id="PDYH01000033">
    <property type="protein sequence ID" value="PHU39906.1"/>
    <property type="molecule type" value="Genomic_DNA"/>
</dbReference>
<proteinExistence type="predicted"/>
<evidence type="ECO:0000256" key="1">
    <source>
        <dbReference type="ARBA" id="ARBA00004202"/>
    </source>
</evidence>
<dbReference type="InterPro" id="IPR017871">
    <property type="entry name" value="ABC_transporter-like_CS"/>
</dbReference>
<keyword evidence="14" id="KW-1185">Reference proteome</keyword>
<dbReference type="GO" id="GO:0015749">
    <property type="term" value="P:monosaccharide transmembrane transport"/>
    <property type="evidence" value="ECO:0007669"/>
    <property type="project" value="UniProtKB-ARBA"/>
</dbReference>
<dbReference type="AlphaFoldDB" id="A0A2G3E9D1"/>
<keyword evidence="6" id="KW-0677">Repeat</keyword>
<sequence length="498" mass="55428">MGEVILTMNDIDKSFPGVHALDHVHFDVKRGEVHALMGENGAGKSTLMKVLTGIYTKDSGTIEFEGKEVEFHNAREAQDAGVVIVHQELNMVGHLTVAQNIFIGREFKKGLKIDDKKMNEEARKLFQRLNIDIDPTDTMSDLTVGKQQMCEIAKAISHEAKVIVFDEPSAALTESEIAELFKIIRDLKEQQLGIVYISHRMDEIKVITDRVTVMRDGGYVGTLITKDCTKDDIINMMVGRVIYEEPKTKSLVPEDAPVVLKVEHLNAGKMVQDVSFELRKGEILGFSGLMGAGRTETARAIFGADPKESGDIYINGKKVEINSPEDAVKNGIGYLSEDRKRFGIVVQKTIAENSTLATLEKYMKGIFINKKKENEVTKKYVDSLATKTPSIDQLVVNLSGGNQQKVVIAKWLVRDSEILIFDEPTRGIDVGAKNEIYKLMNRLAAEGKSIIMISSEMTEILRMSDRIIVMCEGKVTGELGIEEVSQEKIMNMATREIS</sequence>
<dbReference type="Proteomes" id="UP000224317">
    <property type="component" value="Unassembled WGS sequence"/>
</dbReference>
<dbReference type="InterPro" id="IPR003439">
    <property type="entry name" value="ABC_transporter-like_ATP-bd"/>
</dbReference>
<keyword evidence="3" id="KW-0813">Transport</keyword>
<comment type="subcellular location">
    <subcellularLocation>
        <location evidence="2">Cell inner membrane</location>
    </subcellularLocation>
    <subcellularLocation>
        <location evidence="1">Cell membrane</location>
        <topology evidence="1">Peripheral membrane protein</topology>
    </subcellularLocation>
</comment>
<comment type="caution">
    <text evidence="13">The sequence shown here is derived from an EMBL/GenBank/DDBJ whole genome shotgun (WGS) entry which is preliminary data.</text>
</comment>
<dbReference type="PROSITE" id="PS00211">
    <property type="entry name" value="ABC_TRANSPORTER_1"/>
    <property type="match status" value="1"/>
</dbReference>
<evidence type="ECO:0000256" key="9">
    <source>
        <dbReference type="ARBA" id="ARBA00022967"/>
    </source>
</evidence>
<keyword evidence="9" id="KW-1278">Translocase</keyword>
<accession>A0A2G3E9D1</accession>
<evidence type="ECO:0000256" key="10">
    <source>
        <dbReference type="ARBA" id="ARBA00023136"/>
    </source>
</evidence>
<evidence type="ECO:0000256" key="4">
    <source>
        <dbReference type="ARBA" id="ARBA00022475"/>
    </source>
</evidence>
<evidence type="ECO:0000313" key="13">
    <source>
        <dbReference type="EMBL" id="PHU39906.1"/>
    </source>
</evidence>
<dbReference type="CDD" id="cd03215">
    <property type="entry name" value="ABC_Carb_Monos_II"/>
    <property type="match status" value="1"/>
</dbReference>
<evidence type="ECO:0000259" key="11">
    <source>
        <dbReference type="PROSITE" id="PS50893"/>
    </source>
</evidence>
<dbReference type="GO" id="GO:0005524">
    <property type="term" value="F:ATP binding"/>
    <property type="evidence" value="ECO:0007669"/>
    <property type="project" value="UniProtKB-KW"/>
</dbReference>
<dbReference type="Pfam" id="PF00005">
    <property type="entry name" value="ABC_tran"/>
    <property type="match status" value="2"/>
</dbReference>
<dbReference type="FunFam" id="3.40.50.300:FF:000126">
    <property type="entry name" value="Galactose/methyl galactoside import ATP-binding protein MglA"/>
    <property type="match status" value="1"/>
</dbReference>
<dbReference type="RefSeq" id="WP_090486190.1">
    <property type="nucleotide sequence ID" value="NZ_PDYF01000011.1"/>
</dbReference>
<dbReference type="InterPro" id="IPR050107">
    <property type="entry name" value="ABC_carbohydrate_import_ATPase"/>
</dbReference>
<protein>
    <submittedName>
        <fullName evidence="13">Sugar ABC transporter ATP-binding protein</fullName>
    </submittedName>
</protein>
<feature type="domain" description="ABC transporter" evidence="11">
    <location>
        <begin position="6"/>
        <end position="497"/>
    </location>
</feature>
<organism evidence="13 14">
    <name type="scientific">Pseudobutyrivibrio ruminis</name>
    <dbReference type="NCBI Taxonomy" id="46206"/>
    <lineage>
        <taxon>Bacteria</taxon>
        <taxon>Bacillati</taxon>
        <taxon>Bacillota</taxon>
        <taxon>Clostridia</taxon>
        <taxon>Lachnospirales</taxon>
        <taxon>Lachnospiraceae</taxon>
        <taxon>Pseudobutyrivibrio</taxon>
    </lineage>
</organism>
<dbReference type="GO" id="GO:0005886">
    <property type="term" value="C:plasma membrane"/>
    <property type="evidence" value="ECO:0007669"/>
    <property type="project" value="UniProtKB-SubCell"/>
</dbReference>
<evidence type="ECO:0000256" key="2">
    <source>
        <dbReference type="ARBA" id="ARBA00004533"/>
    </source>
</evidence>
<dbReference type="GO" id="GO:0016887">
    <property type="term" value="F:ATP hydrolysis activity"/>
    <property type="evidence" value="ECO:0007669"/>
    <property type="project" value="InterPro"/>
</dbReference>
<dbReference type="PROSITE" id="PS50893">
    <property type="entry name" value="ABC_TRANSPORTER_2"/>
    <property type="match status" value="1"/>
</dbReference>
<keyword evidence="8 13" id="KW-0067">ATP-binding</keyword>
<keyword evidence="10" id="KW-0472">Membrane</keyword>
<dbReference type="EMBL" id="PDYF01000011">
    <property type="protein sequence ID" value="PHU34799.1"/>
    <property type="molecule type" value="Genomic_DNA"/>
</dbReference>
<reference evidence="13" key="2">
    <citation type="submission" date="2017-10" db="EMBL/GenBank/DDBJ databases">
        <authorList>
            <person name="Banno H."/>
            <person name="Chua N.-H."/>
        </authorList>
    </citation>
    <scope>NUCLEOTIDE SEQUENCE [LARGE SCALE GENOMIC DNA]</scope>
    <source>
        <strain evidence="13">JK10</strain>
        <strain evidence="12">JK626</strain>
    </source>
</reference>